<feature type="region of interest" description="Disordered" evidence="1">
    <location>
        <begin position="33"/>
        <end position="67"/>
    </location>
</feature>
<accession>A0AAN8AWK2</accession>
<sequence>MDNEHGCGLDCGEIAGSLMETSQGCREHARSGHLLTWTSGPEPEPEQRGNRGLMSAQQGSSAPVVYL</sequence>
<protein>
    <submittedName>
        <fullName evidence="2">Uncharacterized protein</fullName>
    </submittedName>
</protein>
<dbReference type="AlphaFoldDB" id="A0AAN8AWK2"/>
<keyword evidence="3" id="KW-1185">Reference proteome</keyword>
<dbReference type="EMBL" id="JAUZQC010000005">
    <property type="protein sequence ID" value="KAK5870702.1"/>
    <property type="molecule type" value="Genomic_DNA"/>
</dbReference>
<evidence type="ECO:0000256" key="1">
    <source>
        <dbReference type="SAM" id="MobiDB-lite"/>
    </source>
</evidence>
<evidence type="ECO:0000313" key="3">
    <source>
        <dbReference type="Proteomes" id="UP001346869"/>
    </source>
</evidence>
<gene>
    <name evidence="2" type="ORF">PBY51_003626</name>
</gene>
<proteinExistence type="predicted"/>
<evidence type="ECO:0000313" key="2">
    <source>
        <dbReference type="EMBL" id="KAK5870702.1"/>
    </source>
</evidence>
<reference evidence="2 3" key="1">
    <citation type="journal article" date="2023" name="Genes (Basel)">
        <title>Chromosome-Level Genome Assembly and Circadian Gene Repertoire of the Patagonia Blennie Eleginops maclovinus-The Closest Ancestral Proxy of Antarctic Cryonotothenioids.</title>
        <authorList>
            <person name="Cheng C.C."/>
            <person name="Rivera-Colon A.G."/>
            <person name="Minhas B.F."/>
            <person name="Wilson L."/>
            <person name="Rayamajhi N."/>
            <person name="Vargas-Chacoff L."/>
            <person name="Catchen J.M."/>
        </authorList>
    </citation>
    <scope>NUCLEOTIDE SEQUENCE [LARGE SCALE GENOMIC DNA]</scope>
    <source>
        <strain evidence="2">JMC-PN-2008</strain>
    </source>
</reference>
<organism evidence="2 3">
    <name type="scientific">Eleginops maclovinus</name>
    <name type="common">Patagonian blennie</name>
    <name type="synonym">Eleginus maclovinus</name>
    <dbReference type="NCBI Taxonomy" id="56733"/>
    <lineage>
        <taxon>Eukaryota</taxon>
        <taxon>Metazoa</taxon>
        <taxon>Chordata</taxon>
        <taxon>Craniata</taxon>
        <taxon>Vertebrata</taxon>
        <taxon>Euteleostomi</taxon>
        <taxon>Actinopterygii</taxon>
        <taxon>Neopterygii</taxon>
        <taxon>Teleostei</taxon>
        <taxon>Neoteleostei</taxon>
        <taxon>Acanthomorphata</taxon>
        <taxon>Eupercaria</taxon>
        <taxon>Perciformes</taxon>
        <taxon>Notothenioidei</taxon>
        <taxon>Eleginopidae</taxon>
        <taxon>Eleginops</taxon>
    </lineage>
</organism>
<name>A0AAN8AWK2_ELEMC</name>
<dbReference type="Proteomes" id="UP001346869">
    <property type="component" value="Unassembled WGS sequence"/>
</dbReference>
<reference evidence="2 3" key="2">
    <citation type="journal article" date="2023" name="Mol. Biol. Evol.">
        <title>Genomics of Secondarily Temperate Adaptation in the Only Non-Antarctic Icefish.</title>
        <authorList>
            <person name="Rivera-Colon A.G."/>
            <person name="Rayamajhi N."/>
            <person name="Minhas B.F."/>
            <person name="Madrigal G."/>
            <person name="Bilyk K.T."/>
            <person name="Yoon V."/>
            <person name="Hune M."/>
            <person name="Gregory S."/>
            <person name="Cheng C.H.C."/>
            <person name="Catchen J.M."/>
        </authorList>
    </citation>
    <scope>NUCLEOTIDE SEQUENCE [LARGE SCALE GENOMIC DNA]</scope>
    <source>
        <strain evidence="2">JMC-PN-2008</strain>
    </source>
</reference>
<comment type="caution">
    <text evidence="2">The sequence shown here is derived from an EMBL/GenBank/DDBJ whole genome shotgun (WGS) entry which is preliminary data.</text>
</comment>